<keyword evidence="2" id="KW-1185">Reference proteome</keyword>
<protein>
    <submittedName>
        <fullName evidence="1">Uncharacterized protein</fullName>
    </submittedName>
</protein>
<gene>
    <name evidence="1" type="ORF">SAMN05216178_6999</name>
</gene>
<reference evidence="2" key="1">
    <citation type="submission" date="2016-10" db="EMBL/GenBank/DDBJ databases">
        <authorList>
            <person name="Varghese N."/>
            <person name="Submissions S."/>
        </authorList>
    </citation>
    <scope>NUCLEOTIDE SEQUENCE [LARGE SCALE GENOMIC DNA]</scope>
    <source>
        <strain evidence="2">DSM 9751</strain>
    </source>
</reference>
<evidence type="ECO:0000313" key="1">
    <source>
        <dbReference type="EMBL" id="SED37690.1"/>
    </source>
</evidence>
<dbReference type="Proteomes" id="UP000198982">
    <property type="component" value="Unassembled WGS sequence"/>
</dbReference>
<evidence type="ECO:0000313" key="2">
    <source>
        <dbReference type="Proteomes" id="UP000198982"/>
    </source>
</evidence>
<dbReference type="RefSeq" id="WP_092320950.1">
    <property type="nucleotide sequence ID" value="NZ_FNTJ01000003.1"/>
</dbReference>
<accession>A0A1H5A7S8</accession>
<sequence length="113" mass="12548">MVKSSVSRAYAKAGLPLWVTPCEAHHLLRIRNFAVNVADELADWIARRLSMNFAAGFLGLKAVPVRETDVVRQLLKMGYCQANAQEIGGLICELQPGLYQKGCQRRSMVDFPA</sequence>
<proteinExistence type="predicted"/>
<dbReference type="AlphaFoldDB" id="A0A1H5A7S8"/>
<name>A0A1H5A7S8_9PSED</name>
<dbReference type="EMBL" id="FNTJ01000003">
    <property type="protein sequence ID" value="SED37690.1"/>
    <property type="molecule type" value="Genomic_DNA"/>
</dbReference>
<organism evidence="1 2">
    <name type="scientific">Pseudomonas saponiphila</name>
    <dbReference type="NCBI Taxonomy" id="556534"/>
    <lineage>
        <taxon>Bacteria</taxon>
        <taxon>Pseudomonadati</taxon>
        <taxon>Pseudomonadota</taxon>
        <taxon>Gammaproteobacteria</taxon>
        <taxon>Pseudomonadales</taxon>
        <taxon>Pseudomonadaceae</taxon>
        <taxon>Pseudomonas</taxon>
    </lineage>
</organism>